<gene>
    <name evidence="1" type="ORF">HAX54_053071</name>
</gene>
<organism evidence="1 2">
    <name type="scientific">Datura stramonium</name>
    <name type="common">Jimsonweed</name>
    <name type="synonym">Common thornapple</name>
    <dbReference type="NCBI Taxonomy" id="4076"/>
    <lineage>
        <taxon>Eukaryota</taxon>
        <taxon>Viridiplantae</taxon>
        <taxon>Streptophyta</taxon>
        <taxon>Embryophyta</taxon>
        <taxon>Tracheophyta</taxon>
        <taxon>Spermatophyta</taxon>
        <taxon>Magnoliopsida</taxon>
        <taxon>eudicotyledons</taxon>
        <taxon>Gunneridae</taxon>
        <taxon>Pentapetalae</taxon>
        <taxon>asterids</taxon>
        <taxon>lamiids</taxon>
        <taxon>Solanales</taxon>
        <taxon>Solanaceae</taxon>
        <taxon>Solanoideae</taxon>
        <taxon>Datureae</taxon>
        <taxon>Datura</taxon>
    </lineage>
</organism>
<sequence length="188" mass="20156">MRPMPAAFTESEGPSCYSWTTTSHDEARKTWDTRANFGSARTTTCEGERQPRFVHDNAWALELRYLRAECGALEARPCRPMADVGDTLMPAGVRGVGEHAYRPSARTLEARPAGWSGETSGHAHAEALVRGAVGGTVCRPSARTLEARHAVDGGDVGGHAMPGLVRGRRRHARAGLVRRGVGGTLMPA</sequence>
<protein>
    <submittedName>
        <fullName evidence="1">Uncharacterized protein</fullName>
    </submittedName>
</protein>
<name>A0ABS8WRG0_DATST</name>
<keyword evidence="2" id="KW-1185">Reference proteome</keyword>
<accession>A0ABS8WRG0</accession>
<evidence type="ECO:0000313" key="2">
    <source>
        <dbReference type="Proteomes" id="UP000823775"/>
    </source>
</evidence>
<comment type="caution">
    <text evidence="1">The sequence shown here is derived from an EMBL/GenBank/DDBJ whole genome shotgun (WGS) entry which is preliminary data.</text>
</comment>
<evidence type="ECO:0000313" key="1">
    <source>
        <dbReference type="EMBL" id="MCE3214696.1"/>
    </source>
</evidence>
<reference evidence="1 2" key="1">
    <citation type="journal article" date="2021" name="BMC Genomics">
        <title>Datura genome reveals duplications of psychoactive alkaloid biosynthetic genes and high mutation rate following tissue culture.</title>
        <authorList>
            <person name="Rajewski A."/>
            <person name="Carter-House D."/>
            <person name="Stajich J."/>
            <person name="Litt A."/>
        </authorList>
    </citation>
    <scope>NUCLEOTIDE SEQUENCE [LARGE SCALE GENOMIC DNA]</scope>
    <source>
        <strain evidence="1">AR-01</strain>
    </source>
</reference>
<dbReference type="EMBL" id="JACEIK010009783">
    <property type="protein sequence ID" value="MCE3214696.1"/>
    <property type="molecule type" value="Genomic_DNA"/>
</dbReference>
<dbReference type="Proteomes" id="UP000823775">
    <property type="component" value="Unassembled WGS sequence"/>
</dbReference>
<proteinExistence type="predicted"/>